<dbReference type="GO" id="GO:0051603">
    <property type="term" value="P:proteolysis involved in protein catabolic process"/>
    <property type="evidence" value="ECO:0007669"/>
    <property type="project" value="TreeGrafter"/>
</dbReference>
<evidence type="ECO:0000313" key="10">
    <source>
        <dbReference type="Proteomes" id="UP000318946"/>
    </source>
</evidence>
<feature type="domain" description="ClpX-type ZB" evidence="8">
    <location>
        <begin position="6"/>
        <end position="61"/>
    </location>
</feature>
<dbReference type="Gene3D" id="6.20.220.10">
    <property type="entry name" value="ClpX chaperone, C4-type zinc finger domain"/>
    <property type="match status" value="1"/>
</dbReference>
<dbReference type="CDD" id="cd19497">
    <property type="entry name" value="RecA-like_ClpX"/>
    <property type="match status" value="1"/>
</dbReference>
<evidence type="ECO:0000256" key="7">
    <source>
        <dbReference type="PROSITE-ProRule" id="PRU01250"/>
    </source>
</evidence>
<dbReference type="Pfam" id="PF07724">
    <property type="entry name" value="AAA_2"/>
    <property type="match status" value="1"/>
</dbReference>
<dbReference type="InterPro" id="IPR059188">
    <property type="entry name" value="Znf_CLPX-like"/>
</dbReference>
<keyword evidence="10" id="KW-1185">Reference proteome</keyword>
<accession>A0A4Y1WQ18</accession>
<dbReference type="SUPFAM" id="SSF57716">
    <property type="entry name" value="Glucocorticoid receptor-like (DNA-binding domain)"/>
    <property type="match status" value="1"/>
</dbReference>
<protein>
    <recommendedName>
        <fullName evidence="6">ATP-dependent Clp protease ATP-binding subunit ClpX</fullName>
    </recommendedName>
</protein>
<dbReference type="InterPro" id="IPR027417">
    <property type="entry name" value="P-loop_NTPase"/>
</dbReference>
<feature type="binding site" evidence="6 7">
    <location>
        <position position="42"/>
    </location>
    <ligand>
        <name>Zn(2+)</name>
        <dbReference type="ChEBI" id="CHEBI:29105"/>
    </ligand>
</feature>
<dbReference type="GO" id="GO:0016887">
    <property type="term" value="F:ATP hydrolysis activity"/>
    <property type="evidence" value="ECO:0007669"/>
    <property type="project" value="InterPro"/>
</dbReference>
<dbReference type="HAMAP" id="MF_00175">
    <property type="entry name" value="ClpX"/>
    <property type="match status" value="1"/>
</dbReference>
<dbReference type="Gene3D" id="1.10.8.60">
    <property type="match status" value="1"/>
</dbReference>
<dbReference type="AlphaFoldDB" id="A0A4Y1WQ18"/>
<dbReference type="NCBIfam" id="NF003745">
    <property type="entry name" value="PRK05342.1"/>
    <property type="match status" value="1"/>
</dbReference>
<dbReference type="InterPro" id="IPR050052">
    <property type="entry name" value="ATP-dep_Clp_protease_ClpX"/>
</dbReference>
<comment type="function">
    <text evidence="6">ATP-dependent specificity component of the Clp protease. It directs the protease to specific substrates. Can perform chaperone functions in the absence of ClpP.</text>
</comment>
<dbReference type="PANTHER" id="PTHR48102:SF7">
    <property type="entry name" value="ATP-DEPENDENT CLP PROTEASE ATP-BINDING SUBUNIT CLPX-LIKE, MITOCHONDRIAL"/>
    <property type="match status" value="1"/>
</dbReference>
<feature type="binding site" evidence="6 7">
    <location>
        <position position="22"/>
    </location>
    <ligand>
        <name>Zn(2+)</name>
        <dbReference type="ChEBI" id="CHEBI:29105"/>
    </ligand>
</feature>
<dbReference type="GO" id="GO:0008270">
    <property type="term" value="F:zinc ion binding"/>
    <property type="evidence" value="ECO:0007669"/>
    <property type="project" value="UniProtKB-UniRule"/>
</dbReference>
<feature type="binding site" evidence="6">
    <location>
        <begin position="137"/>
        <end position="144"/>
    </location>
    <ligand>
        <name>ATP</name>
        <dbReference type="ChEBI" id="CHEBI:30616"/>
    </ligand>
</feature>
<reference evidence="10" key="1">
    <citation type="submission" date="2019-06" db="EMBL/GenBank/DDBJ databases">
        <title>Alistipes onderdonkii subsp. vulgaris subsp. nov., Alistipes dispar sp. nov. and Alistipes communis sp. nov., isolated from human faeces, and creation of Alistipes onderdonkii subsp. onderdonkii subsp. nov.</title>
        <authorList>
            <person name="Sakamoto M."/>
            <person name="Ikeyama N."/>
            <person name="Ogata Y."/>
            <person name="Suda W."/>
            <person name="Iino T."/>
            <person name="Hattori M."/>
            <person name="Ohkuma M."/>
        </authorList>
    </citation>
    <scope>NUCLEOTIDE SEQUENCE [LARGE SCALE GENOMIC DNA]</scope>
    <source>
        <strain evidence="10">5CBH24</strain>
    </source>
</reference>
<comment type="similarity">
    <text evidence="6 7">Belongs to the ClpX chaperone family.</text>
</comment>
<dbReference type="RefSeq" id="WP_141412107.1">
    <property type="nucleotide sequence ID" value="NZ_AP019735.1"/>
</dbReference>
<dbReference type="Pfam" id="PF06689">
    <property type="entry name" value="zf-C4_ClpX"/>
    <property type="match status" value="1"/>
</dbReference>
<feature type="binding site" evidence="6 7">
    <location>
        <position position="19"/>
    </location>
    <ligand>
        <name>Zn(2+)</name>
        <dbReference type="ChEBI" id="CHEBI:29105"/>
    </ligand>
</feature>
<dbReference type="GO" id="GO:0009376">
    <property type="term" value="C:HslUV protease complex"/>
    <property type="evidence" value="ECO:0007669"/>
    <property type="project" value="TreeGrafter"/>
</dbReference>
<evidence type="ECO:0000313" key="9">
    <source>
        <dbReference type="EMBL" id="BBL03200.1"/>
    </source>
</evidence>
<name>A0A4Y1WQ18_9BACT</name>
<dbReference type="GO" id="GO:0140662">
    <property type="term" value="F:ATP-dependent protein folding chaperone"/>
    <property type="evidence" value="ECO:0007669"/>
    <property type="project" value="InterPro"/>
</dbReference>
<dbReference type="InterPro" id="IPR010603">
    <property type="entry name" value="Znf_CppX_C4"/>
</dbReference>
<sequence>MTHTKNPKNGNSHTTEEHCSFCGKHHSEVLMLFQGGSGARICNECIEQGYHTLVEHHVVADPLSATPPMQQTPLHYEELLKPAQIKEMLDQYVIGQEAAKRYLSVAVYNHYKRILSKSADAEGEIEIDKSNVVLVGPTGTGKTLMARTIARLLNVPFTIVDATVLTEAGYVGEDVESILSRLLQVASYDVAAAERGIVFIDEIDKIARKGDNPSITRDVSGEGVQQALLKILEGTTVNVPPQGGRKHPDQKFIQVDTRNILFICGGAFDGIERKIAQRLNTRAMGYGRAGADPIDRSNLMQYVMPQDLKSFGLIPELVGRLPVLTYMQPLGREALRSILTEPKNAIVKQYVRLFEMDGVKLAFDDEVLDYIVDRAIVYKLGARGLRSICEAVMMDTMFDIPSSGCKEFRVTLPYAKEKIEKANFVELKKVG</sequence>
<dbReference type="InterPro" id="IPR046425">
    <property type="entry name" value="ClpX_bact"/>
</dbReference>
<keyword evidence="2 6" id="KW-0547">Nucleotide-binding</keyword>
<dbReference type="GeneID" id="78341226"/>
<gene>
    <name evidence="6 9" type="primary">clpX</name>
    <name evidence="9" type="ORF">A5CBH24_05130</name>
</gene>
<dbReference type="InterPro" id="IPR003593">
    <property type="entry name" value="AAA+_ATPase"/>
</dbReference>
<keyword evidence="5 6" id="KW-0143">Chaperone</keyword>
<feature type="binding site" evidence="6 7">
    <location>
        <position position="45"/>
    </location>
    <ligand>
        <name>Zn(2+)</name>
        <dbReference type="ChEBI" id="CHEBI:29105"/>
    </ligand>
</feature>
<dbReference type="GO" id="GO:0005524">
    <property type="term" value="F:ATP binding"/>
    <property type="evidence" value="ECO:0007669"/>
    <property type="project" value="UniProtKB-UniRule"/>
</dbReference>
<keyword evidence="9" id="KW-0378">Hydrolase</keyword>
<dbReference type="FunFam" id="3.40.50.300:FF:000005">
    <property type="entry name" value="ATP-dependent Clp protease ATP-binding subunit ClpX"/>
    <property type="match status" value="1"/>
</dbReference>
<dbReference type="GO" id="GO:0051301">
    <property type="term" value="P:cell division"/>
    <property type="evidence" value="ECO:0007669"/>
    <property type="project" value="TreeGrafter"/>
</dbReference>
<dbReference type="GO" id="GO:0046983">
    <property type="term" value="F:protein dimerization activity"/>
    <property type="evidence" value="ECO:0007669"/>
    <property type="project" value="UniProtKB-UniRule"/>
</dbReference>
<evidence type="ECO:0000256" key="6">
    <source>
        <dbReference type="HAMAP-Rule" id="MF_00175"/>
    </source>
</evidence>
<dbReference type="SMART" id="SM00382">
    <property type="entry name" value="AAA"/>
    <property type="match status" value="1"/>
</dbReference>
<keyword evidence="1 6" id="KW-0479">Metal-binding</keyword>
<dbReference type="Pfam" id="PF10431">
    <property type="entry name" value="ClpB_D2-small"/>
    <property type="match status" value="1"/>
</dbReference>
<evidence type="ECO:0000256" key="3">
    <source>
        <dbReference type="ARBA" id="ARBA00022833"/>
    </source>
</evidence>
<dbReference type="KEGG" id="acou:A5CBH24_05130"/>
<evidence type="ECO:0000259" key="8">
    <source>
        <dbReference type="PROSITE" id="PS51902"/>
    </source>
</evidence>
<dbReference type="InterPro" id="IPR019489">
    <property type="entry name" value="Clp_ATPase_C"/>
</dbReference>
<keyword evidence="4 6" id="KW-0067">ATP-binding</keyword>
<dbReference type="NCBIfam" id="TIGR00382">
    <property type="entry name" value="clpX"/>
    <property type="match status" value="1"/>
</dbReference>
<dbReference type="GO" id="GO:0051082">
    <property type="term" value="F:unfolded protein binding"/>
    <property type="evidence" value="ECO:0007669"/>
    <property type="project" value="UniProtKB-UniRule"/>
</dbReference>
<dbReference type="GO" id="GO:0008233">
    <property type="term" value="F:peptidase activity"/>
    <property type="evidence" value="ECO:0007669"/>
    <property type="project" value="UniProtKB-KW"/>
</dbReference>
<dbReference type="InterPro" id="IPR003959">
    <property type="entry name" value="ATPase_AAA_core"/>
</dbReference>
<evidence type="ECO:0000256" key="5">
    <source>
        <dbReference type="ARBA" id="ARBA00023186"/>
    </source>
</evidence>
<dbReference type="EMBL" id="AP019735">
    <property type="protein sequence ID" value="BBL03200.1"/>
    <property type="molecule type" value="Genomic_DNA"/>
</dbReference>
<dbReference type="InterPro" id="IPR004487">
    <property type="entry name" value="Clp_protease_ATP-bd_su_ClpX"/>
</dbReference>
<proteinExistence type="inferred from homology"/>
<dbReference type="PROSITE" id="PS51902">
    <property type="entry name" value="CLPX_ZB"/>
    <property type="match status" value="1"/>
</dbReference>
<dbReference type="SMART" id="SM01086">
    <property type="entry name" value="ClpB_D2-small"/>
    <property type="match status" value="1"/>
</dbReference>
<dbReference type="Gene3D" id="3.40.50.300">
    <property type="entry name" value="P-loop containing nucleotide triphosphate hydrolases"/>
    <property type="match status" value="1"/>
</dbReference>
<keyword evidence="9" id="KW-0645">Protease</keyword>
<dbReference type="FunFam" id="1.10.8.60:FF:000002">
    <property type="entry name" value="ATP-dependent Clp protease ATP-binding subunit ClpX"/>
    <property type="match status" value="1"/>
</dbReference>
<comment type="subunit">
    <text evidence="6">Component of the ClpX-ClpP complex. Forms a hexameric ring that, in the presence of ATP, binds to fourteen ClpP subunits assembled into a disk-like structure with a central cavity, resembling the structure of eukaryotic proteasomes.</text>
</comment>
<evidence type="ECO:0000256" key="1">
    <source>
        <dbReference type="ARBA" id="ARBA00022723"/>
    </source>
</evidence>
<evidence type="ECO:0000256" key="4">
    <source>
        <dbReference type="ARBA" id="ARBA00022840"/>
    </source>
</evidence>
<dbReference type="Proteomes" id="UP000318946">
    <property type="component" value="Chromosome"/>
</dbReference>
<dbReference type="OrthoDB" id="9804062at2"/>
<dbReference type="PANTHER" id="PTHR48102">
    <property type="entry name" value="ATP-DEPENDENT CLP PROTEASE ATP-BINDING SUBUNIT CLPX-LIKE, MITOCHONDRIAL-RELATED"/>
    <property type="match status" value="1"/>
</dbReference>
<dbReference type="InterPro" id="IPR038366">
    <property type="entry name" value="Znf_CppX_C4_sf"/>
</dbReference>
<evidence type="ECO:0000256" key="2">
    <source>
        <dbReference type="ARBA" id="ARBA00022741"/>
    </source>
</evidence>
<keyword evidence="3 6" id="KW-0862">Zinc</keyword>
<organism evidence="9 10">
    <name type="scientific">Alistipes communis</name>
    <dbReference type="NCBI Taxonomy" id="2585118"/>
    <lineage>
        <taxon>Bacteria</taxon>
        <taxon>Pseudomonadati</taxon>
        <taxon>Bacteroidota</taxon>
        <taxon>Bacteroidia</taxon>
        <taxon>Bacteroidales</taxon>
        <taxon>Rikenellaceae</taxon>
        <taxon>Alistipes</taxon>
    </lineage>
</organism>
<dbReference type="SMART" id="SM00994">
    <property type="entry name" value="zf-C4_ClpX"/>
    <property type="match status" value="1"/>
</dbReference>
<dbReference type="SUPFAM" id="SSF52540">
    <property type="entry name" value="P-loop containing nucleoside triphosphate hydrolases"/>
    <property type="match status" value="1"/>
</dbReference>